<sequence>MAKKVTITLDEDILAFIDKRAANNEETSNRSRYINDVLSQHRRKVLEAEIIAALTEDANDPEYQKEIALWDCVASDGIE</sequence>
<proteinExistence type="predicted"/>
<dbReference type="RefSeq" id="WP_127086368.1">
    <property type="nucleotide sequence ID" value="NZ_RSCL01000031.1"/>
</dbReference>
<organism evidence="1 2">
    <name type="scientific">Dulcicalothrix desertica PCC 7102</name>
    <dbReference type="NCBI Taxonomy" id="232991"/>
    <lineage>
        <taxon>Bacteria</taxon>
        <taxon>Bacillati</taxon>
        <taxon>Cyanobacteriota</taxon>
        <taxon>Cyanophyceae</taxon>
        <taxon>Nostocales</taxon>
        <taxon>Calotrichaceae</taxon>
        <taxon>Dulcicalothrix</taxon>
    </lineage>
</organism>
<reference evidence="1" key="2">
    <citation type="journal article" date="2019" name="Genome Biol. Evol.">
        <title>Day and night: Metabolic profiles and evolutionary relationships of six axenic non-marine cyanobacteria.</title>
        <authorList>
            <person name="Will S.E."/>
            <person name="Henke P."/>
            <person name="Boedeker C."/>
            <person name="Huang S."/>
            <person name="Brinkmann H."/>
            <person name="Rohde M."/>
            <person name="Jarek M."/>
            <person name="Friedl T."/>
            <person name="Seufert S."/>
            <person name="Schumacher M."/>
            <person name="Overmann J."/>
            <person name="Neumann-Schaal M."/>
            <person name="Petersen J."/>
        </authorList>
    </citation>
    <scope>NUCLEOTIDE SEQUENCE [LARGE SCALE GENOMIC DNA]</scope>
    <source>
        <strain evidence="1">PCC 7102</strain>
    </source>
</reference>
<accession>A0A433UUT9</accession>
<reference evidence="1" key="1">
    <citation type="submission" date="2018-12" db="EMBL/GenBank/DDBJ databases">
        <authorList>
            <person name="Will S."/>
            <person name="Neumann-Schaal M."/>
            <person name="Henke P."/>
        </authorList>
    </citation>
    <scope>NUCLEOTIDE SEQUENCE</scope>
    <source>
        <strain evidence="1">PCC 7102</strain>
    </source>
</reference>
<dbReference type="EMBL" id="RSCL01000031">
    <property type="protein sequence ID" value="RUS97600.1"/>
    <property type="molecule type" value="Genomic_DNA"/>
</dbReference>
<comment type="caution">
    <text evidence="1">The sequence shown here is derived from an EMBL/GenBank/DDBJ whole genome shotgun (WGS) entry which is preliminary data.</text>
</comment>
<dbReference type="AlphaFoldDB" id="A0A433UUT9"/>
<keyword evidence="2" id="KW-1185">Reference proteome</keyword>
<evidence type="ECO:0008006" key="3">
    <source>
        <dbReference type="Google" id="ProtNLM"/>
    </source>
</evidence>
<protein>
    <recommendedName>
        <fullName evidence="3">CopG family transcriptional regulator</fullName>
    </recommendedName>
</protein>
<evidence type="ECO:0000313" key="2">
    <source>
        <dbReference type="Proteomes" id="UP000271624"/>
    </source>
</evidence>
<evidence type="ECO:0000313" key="1">
    <source>
        <dbReference type="EMBL" id="RUS97600.1"/>
    </source>
</evidence>
<dbReference type="OrthoDB" id="517697at2"/>
<name>A0A433UUT9_9CYAN</name>
<dbReference type="Proteomes" id="UP000271624">
    <property type="component" value="Unassembled WGS sequence"/>
</dbReference>
<gene>
    <name evidence="1" type="ORF">DSM106972_083370</name>
</gene>